<dbReference type="RefSeq" id="XP_033398427.1">
    <property type="nucleotide sequence ID" value="XM_033536076.1"/>
</dbReference>
<accession>A0A6A6BHB4</accession>
<dbReference type="EMBL" id="ML995483">
    <property type="protein sequence ID" value="KAF2142715.1"/>
    <property type="molecule type" value="Genomic_DNA"/>
</dbReference>
<dbReference type="Proteomes" id="UP000799438">
    <property type="component" value="Unassembled WGS sequence"/>
</dbReference>
<dbReference type="InterPro" id="IPR029069">
    <property type="entry name" value="HotDog_dom_sf"/>
</dbReference>
<dbReference type="GO" id="GO:0019171">
    <property type="term" value="F:(3R)-hydroxyacyl-[acyl-carrier-protein] dehydratase activity"/>
    <property type="evidence" value="ECO:0007669"/>
    <property type="project" value="TreeGrafter"/>
</dbReference>
<organism evidence="1 2">
    <name type="scientific">Aplosporella prunicola CBS 121167</name>
    <dbReference type="NCBI Taxonomy" id="1176127"/>
    <lineage>
        <taxon>Eukaryota</taxon>
        <taxon>Fungi</taxon>
        <taxon>Dikarya</taxon>
        <taxon>Ascomycota</taxon>
        <taxon>Pezizomycotina</taxon>
        <taxon>Dothideomycetes</taxon>
        <taxon>Dothideomycetes incertae sedis</taxon>
        <taxon>Botryosphaeriales</taxon>
        <taxon>Aplosporellaceae</taxon>
        <taxon>Aplosporella</taxon>
    </lineage>
</organism>
<proteinExistence type="predicted"/>
<evidence type="ECO:0000313" key="2">
    <source>
        <dbReference type="Proteomes" id="UP000799438"/>
    </source>
</evidence>
<gene>
    <name evidence="1" type="ORF">K452DRAFT_203991</name>
</gene>
<dbReference type="GO" id="GO:0005739">
    <property type="term" value="C:mitochondrion"/>
    <property type="evidence" value="ECO:0007669"/>
    <property type="project" value="TreeGrafter"/>
</dbReference>
<dbReference type="AlphaFoldDB" id="A0A6A6BHB4"/>
<dbReference type="GeneID" id="54293572"/>
<evidence type="ECO:0000313" key="1">
    <source>
        <dbReference type="EMBL" id="KAF2142715.1"/>
    </source>
</evidence>
<feature type="non-terminal residue" evidence="1">
    <location>
        <position position="1"/>
    </location>
</feature>
<dbReference type="PANTHER" id="PTHR28152:SF1">
    <property type="entry name" value="HYDROXYACYL-THIOESTER DEHYDRATASE TYPE 2, MITOCHONDRIAL"/>
    <property type="match status" value="1"/>
</dbReference>
<dbReference type="SUPFAM" id="SSF54637">
    <property type="entry name" value="Thioesterase/thiol ester dehydrase-isomerase"/>
    <property type="match status" value="1"/>
</dbReference>
<feature type="non-terminal residue" evidence="1">
    <location>
        <position position="324"/>
    </location>
</feature>
<dbReference type="Gene3D" id="3.10.129.10">
    <property type="entry name" value="Hotdog Thioesterase"/>
    <property type="match status" value="1"/>
</dbReference>
<sequence length="324" mass="36244">DELTQRRLPLIYSDLTPGNSHALTASLASFLPADLRKTLTLPPTSPAVPLPPAHHLVYFNPAVPAEELLPDGTDPLQSPGEPFVRRMWAGGHVAFNPSAPQFELNGARAVCVEKVRTANFKGYVGAENVYVGIERRMGYVKEGESEEQLRERLWGETEDDWRDAVCRERRNLVFLRGRTKYEAYAEMVKAEAEKNSKKILRPLTPPTFSHTLTPTPSLLFRYSALTFNAHSIHLDPEYCRTVEGYRGMLVHGPLTLTLLMALLNGHIGPGKRVTWLGYRNLMPLYCNEPIKLCGIKAERESSDGVEKYEIWAETPEGGYAVKGA</sequence>
<reference evidence="1" key="1">
    <citation type="journal article" date="2020" name="Stud. Mycol.">
        <title>101 Dothideomycetes genomes: a test case for predicting lifestyles and emergence of pathogens.</title>
        <authorList>
            <person name="Haridas S."/>
            <person name="Albert R."/>
            <person name="Binder M."/>
            <person name="Bloem J."/>
            <person name="Labutti K."/>
            <person name="Salamov A."/>
            <person name="Andreopoulos B."/>
            <person name="Baker S."/>
            <person name="Barry K."/>
            <person name="Bills G."/>
            <person name="Bluhm B."/>
            <person name="Cannon C."/>
            <person name="Castanera R."/>
            <person name="Culley D."/>
            <person name="Daum C."/>
            <person name="Ezra D."/>
            <person name="Gonzalez J."/>
            <person name="Henrissat B."/>
            <person name="Kuo A."/>
            <person name="Liang C."/>
            <person name="Lipzen A."/>
            <person name="Lutzoni F."/>
            <person name="Magnuson J."/>
            <person name="Mondo S."/>
            <person name="Nolan M."/>
            <person name="Ohm R."/>
            <person name="Pangilinan J."/>
            <person name="Park H.-J."/>
            <person name="Ramirez L."/>
            <person name="Alfaro M."/>
            <person name="Sun H."/>
            <person name="Tritt A."/>
            <person name="Yoshinaga Y."/>
            <person name="Zwiers L.-H."/>
            <person name="Turgeon B."/>
            <person name="Goodwin S."/>
            <person name="Spatafora J."/>
            <person name="Crous P."/>
            <person name="Grigoriev I."/>
        </authorList>
    </citation>
    <scope>NUCLEOTIDE SEQUENCE</scope>
    <source>
        <strain evidence="1">CBS 121167</strain>
    </source>
</reference>
<dbReference type="PANTHER" id="PTHR28152">
    <property type="entry name" value="HYDROXYACYL-THIOESTER DEHYDRATASE TYPE 2, MITOCHONDRIAL"/>
    <property type="match status" value="1"/>
</dbReference>
<dbReference type="InterPro" id="IPR052741">
    <property type="entry name" value="Mitochondrial_HTD2"/>
</dbReference>
<keyword evidence="2" id="KW-1185">Reference proteome</keyword>
<name>A0A6A6BHB4_9PEZI</name>
<protein>
    <submittedName>
        <fullName evidence="1">Uncharacterized protein</fullName>
    </submittedName>
</protein>
<dbReference type="OrthoDB" id="3257538at2759"/>